<dbReference type="Pfam" id="PF05031">
    <property type="entry name" value="NEAT"/>
    <property type="match status" value="2"/>
</dbReference>
<keyword evidence="3" id="KW-0964">Secreted</keyword>
<dbReference type="Pfam" id="PF00395">
    <property type="entry name" value="SLH"/>
    <property type="match status" value="3"/>
</dbReference>
<comment type="subcellular location">
    <subcellularLocation>
        <location evidence="1">Secreted</location>
        <location evidence="1">Cell wall</location>
        <topology evidence="1">Peptidoglycan-anchor</topology>
    </subcellularLocation>
</comment>
<dbReference type="PANTHER" id="PTHR37824">
    <property type="entry name" value="IRON-REGULATED SURFACE DETERMINANT PROTEIN C"/>
    <property type="match status" value="1"/>
</dbReference>
<feature type="domain" description="SLH" evidence="8">
    <location>
        <begin position="379"/>
        <end position="439"/>
    </location>
</feature>
<evidence type="ECO:0000256" key="1">
    <source>
        <dbReference type="ARBA" id="ARBA00004168"/>
    </source>
</evidence>
<evidence type="ECO:0000256" key="5">
    <source>
        <dbReference type="ARBA" id="ARBA00023088"/>
    </source>
</evidence>
<evidence type="ECO:0000256" key="4">
    <source>
        <dbReference type="ARBA" id="ARBA00022729"/>
    </source>
</evidence>
<dbReference type="PANTHER" id="PTHR37824:SF1">
    <property type="entry name" value="IRON-REGULATED SURFACE DETERMINANT PROTEIN C"/>
    <property type="match status" value="1"/>
</dbReference>
<feature type="domain" description="SLH" evidence="8">
    <location>
        <begin position="315"/>
        <end position="378"/>
    </location>
</feature>
<keyword evidence="2" id="KW-0134">Cell wall</keyword>
<evidence type="ECO:0000313" key="10">
    <source>
        <dbReference type="Proteomes" id="UP001178662"/>
    </source>
</evidence>
<dbReference type="Gene3D" id="2.60.40.1850">
    <property type="match status" value="2"/>
</dbReference>
<dbReference type="PROSITE" id="PS51272">
    <property type="entry name" value="SLH"/>
    <property type="match status" value="3"/>
</dbReference>
<evidence type="ECO:0000256" key="3">
    <source>
        <dbReference type="ARBA" id="ARBA00022525"/>
    </source>
</evidence>
<evidence type="ECO:0000259" key="8">
    <source>
        <dbReference type="PROSITE" id="PS51272"/>
    </source>
</evidence>
<organism evidence="9 10">
    <name type="scientific">Candidatus Cohnella colombiensis</name>
    <dbReference type="NCBI Taxonomy" id="3121368"/>
    <lineage>
        <taxon>Bacteria</taxon>
        <taxon>Bacillati</taxon>
        <taxon>Bacillota</taxon>
        <taxon>Bacilli</taxon>
        <taxon>Bacillales</taxon>
        <taxon>Paenibacillaceae</taxon>
        <taxon>Cohnella</taxon>
    </lineage>
</organism>
<dbReference type="InterPro" id="IPR001119">
    <property type="entry name" value="SLH_dom"/>
</dbReference>
<dbReference type="Proteomes" id="UP001178662">
    <property type="component" value="Chromosome"/>
</dbReference>
<evidence type="ECO:0000259" key="7">
    <source>
        <dbReference type="PROSITE" id="PS50978"/>
    </source>
</evidence>
<dbReference type="SUPFAM" id="SSF158911">
    <property type="entry name" value="NEAT domain-like"/>
    <property type="match status" value="2"/>
</dbReference>
<protein>
    <submittedName>
        <fullName evidence="9">NEAT domain-containing protein</fullName>
    </submittedName>
</protein>
<accession>A0AA95EWI7</accession>
<proteinExistence type="predicted"/>
<evidence type="ECO:0000256" key="2">
    <source>
        <dbReference type="ARBA" id="ARBA00022512"/>
    </source>
</evidence>
<keyword evidence="4 6" id="KW-0732">Signal</keyword>
<dbReference type="AlphaFoldDB" id="A0AA95EWI7"/>
<keyword evidence="10" id="KW-1185">Reference proteome</keyword>
<sequence length="492" mass="52816">MNKSLMKFVAVLSFVVTLLASVQLSTASAAGQSGAIPDGEYSIKFTALQATEDTASSMNNYFVDPKKLTVKEGKTYISFTIKDSPSVAAVQYANDGTNFVDSVIVSTDEATKTRVAQIEVADLSKVLAGKVHVVTSYVAGGQTVNYDKWHDFRYSFDLSSIRAATNEGGNSSSATVERAYTIAITALQATEDTASSMNSYFIDPKKLVVKNGKSYVQFTVKDSKSVAAIQYANDGTNFVDSVVVSTDDAANTRVAEIEVEDVTKVLAGKVHVVTSYVAGGQTVNYDKWHDFRFKFDTSASKPITSDSSSTETTPSTEAKFSDIEGHWAKALIEKAVRLGVVSGYADGTFKPDGDITRAEFTAMISRVLKLEAASTELSFKDASQIPAWAKPYVAQAVKSNIITGFDDNTFRAGEPITRAQLAVMIARAAHLPLDPNATLSFDDKDQVQTWAKPYVAAAVKAGLVREQGNNLFAPKANATRAEAAAYIVGLLN</sequence>
<keyword evidence="5" id="KW-0572">Peptidoglycan-anchor</keyword>
<name>A0AA95EWI7_9BACL</name>
<dbReference type="PROSITE" id="PS50978">
    <property type="entry name" value="NEAT"/>
    <property type="match status" value="2"/>
</dbReference>
<feature type="chain" id="PRO_5041700053" evidence="6">
    <location>
        <begin position="30"/>
        <end position="492"/>
    </location>
</feature>
<dbReference type="InterPro" id="IPR006635">
    <property type="entry name" value="NEAT_dom"/>
</dbReference>
<dbReference type="EMBL" id="CP119317">
    <property type="protein sequence ID" value="WEK54047.1"/>
    <property type="molecule type" value="Genomic_DNA"/>
</dbReference>
<gene>
    <name evidence="9" type="ORF">P0Y55_16020</name>
</gene>
<feature type="signal peptide" evidence="6">
    <location>
        <begin position="1"/>
        <end position="29"/>
    </location>
</feature>
<evidence type="ECO:0000256" key="6">
    <source>
        <dbReference type="SAM" id="SignalP"/>
    </source>
</evidence>
<evidence type="ECO:0000313" key="9">
    <source>
        <dbReference type="EMBL" id="WEK54047.1"/>
    </source>
</evidence>
<dbReference type="CDD" id="cd06920">
    <property type="entry name" value="NEAT"/>
    <property type="match status" value="2"/>
</dbReference>
<feature type="domain" description="NEAT" evidence="7">
    <location>
        <begin position="175"/>
        <end position="303"/>
    </location>
</feature>
<reference evidence="9" key="1">
    <citation type="submission" date="2023-03" db="EMBL/GenBank/DDBJ databases">
        <title>Andean soil-derived lignocellulolytic bacterial consortium as a source of novel taxa and putative plastic-active enzymes.</title>
        <authorList>
            <person name="Diaz-Garcia L."/>
            <person name="Chuvochina M."/>
            <person name="Feuerriegel G."/>
            <person name="Bunk B."/>
            <person name="Sproer C."/>
            <person name="Streit W.R."/>
            <person name="Rodriguez L.M."/>
            <person name="Overmann J."/>
            <person name="Jimenez D.J."/>
        </authorList>
    </citation>
    <scope>NUCLEOTIDE SEQUENCE</scope>
    <source>
        <strain evidence="9">MAG 2441</strain>
    </source>
</reference>
<dbReference type="SMART" id="SM00725">
    <property type="entry name" value="NEAT"/>
    <property type="match status" value="2"/>
</dbReference>
<feature type="domain" description="SLH" evidence="8">
    <location>
        <begin position="441"/>
        <end position="492"/>
    </location>
</feature>
<dbReference type="InterPro" id="IPR050436">
    <property type="entry name" value="IsdA"/>
</dbReference>
<feature type="domain" description="NEAT" evidence="7">
    <location>
        <begin position="36"/>
        <end position="164"/>
    </location>
</feature>
<dbReference type="InterPro" id="IPR037250">
    <property type="entry name" value="NEAT_dom_sf"/>
</dbReference>